<evidence type="ECO:0000256" key="5">
    <source>
        <dbReference type="ARBA" id="ARBA00023157"/>
    </source>
</evidence>
<dbReference type="SMART" id="SM00020">
    <property type="entry name" value="Tryp_SPc"/>
    <property type="match status" value="1"/>
</dbReference>
<dbReference type="InterPro" id="IPR033116">
    <property type="entry name" value="TRYPSIN_SER"/>
</dbReference>
<evidence type="ECO:0000259" key="6">
    <source>
        <dbReference type="PROSITE" id="PS50240"/>
    </source>
</evidence>
<dbReference type="PROSITE" id="PS00135">
    <property type="entry name" value="TRYPSIN_SER"/>
    <property type="match status" value="1"/>
</dbReference>
<dbReference type="PROSITE" id="PS50240">
    <property type="entry name" value="TRYPSIN_DOM"/>
    <property type="match status" value="1"/>
</dbReference>
<dbReference type="EMBL" id="CADCXU010010060">
    <property type="protein sequence ID" value="CAB0000843.1"/>
    <property type="molecule type" value="Genomic_DNA"/>
</dbReference>
<name>A0A6H5GCJ8_9HEMI</name>
<evidence type="ECO:0000256" key="3">
    <source>
        <dbReference type="ARBA" id="ARBA00022801"/>
    </source>
</evidence>
<dbReference type="Gene3D" id="2.40.10.10">
    <property type="entry name" value="Trypsin-like serine proteases"/>
    <property type="match status" value="1"/>
</dbReference>
<dbReference type="InterPro" id="IPR009003">
    <property type="entry name" value="Peptidase_S1_PA"/>
</dbReference>
<dbReference type="InterPro" id="IPR050430">
    <property type="entry name" value="Peptidase_S1"/>
</dbReference>
<accession>A0A6H5GCJ8</accession>
<dbReference type="InterPro" id="IPR001314">
    <property type="entry name" value="Peptidase_S1A"/>
</dbReference>
<evidence type="ECO:0000256" key="1">
    <source>
        <dbReference type="ARBA" id="ARBA00007664"/>
    </source>
</evidence>
<evidence type="ECO:0000313" key="7">
    <source>
        <dbReference type="EMBL" id="CAB0000843.1"/>
    </source>
</evidence>
<comment type="similarity">
    <text evidence="1">Belongs to the peptidase S1 family.</text>
</comment>
<proteinExistence type="inferred from homology"/>
<dbReference type="CDD" id="cd00190">
    <property type="entry name" value="Tryp_SPc"/>
    <property type="match status" value="1"/>
</dbReference>
<protein>
    <recommendedName>
        <fullName evidence="6">Peptidase S1 domain-containing protein</fullName>
    </recommendedName>
</protein>
<dbReference type="OrthoDB" id="6587056at2759"/>
<dbReference type="PANTHER" id="PTHR24276:SF98">
    <property type="entry name" value="FI18310P1-RELATED"/>
    <property type="match status" value="1"/>
</dbReference>
<keyword evidence="2" id="KW-0645">Protease</keyword>
<gene>
    <name evidence="7" type="ORF">NTEN_LOCUS6630</name>
</gene>
<dbReference type="GO" id="GO:0006508">
    <property type="term" value="P:proteolysis"/>
    <property type="evidence" value="ECO:0007669"/>
    <property type="project" value="UniProtKB-KW"/>
</dbReference>
<sequence length="380" mass="41805">MIDNFQDYNFLVNHIDTCRIQSKTRRADAVNMREIFSPISIVLHIMSLYEAFSSTTEPNSRGDKKLFAGPKIAPDGTIELWRPDETNRIVGGTRARTGEFPFVVSLQSSSEWRHFCGGTLIKPSKVISACHCLVLRQSFSSGPVLKSAESVTIHAGTTSVDPNYYIGQRRYGKYVFVHPQCSNGPTGWEYDFSIIITRHPFEFVEGIVEPLQTINMSRSEVDVLIAQKTECTAIGWGALSEKGPGTVNLMKVALNLVPDGECRRLMTAAAALEQNMLKFKPGIQLCTLGKFGGEGDACQGDSGGPLICDQYLVGTVSWGIGCGRKMTPGVWARVDVDIDWILKTEGAAIMVAAANYNLSVGLSMLILVVNKYSDYYSYIN</sequence>
<keyword evidence="4" id="KW-0720">Serine protease</keyword>
<dbReference type="GO" id="GO:0004252">
    <property type="term" value="F:serine-type endopeptidase activity"/>
    <property type="evidence" value="ECO:0007669"/>
    <property type="project" value="InterPro"/>
</dbReference>
<dbReference type="Pfam" id="PF00089">
    <property type="entry name" value="Trypsin"/>
    <property type="match status" value="1"/>
</dbReference>
<dbReference type="PANTHER" id="PTHR24276">
    <property type="entry name" value="POLYSERASE-RELATED"/>
    <property type="match status" value="1"/>
</dbReference>
<dbReference type="SUPFAM" id="SSF50494">
    <property type="entry name" value="Trypsin-like serine proteases"/>
    <property type="match status" value="1"/>
</dbReference>
<dbReference type="InterPro" id="IPR001254">
    <property type="entry name" value="Trypsin_dom"/>
</dbReference>
<keyword evidence="8" id="KW-1185">Reference proteome</keyword>
<dbReference type="AlphaFoldDB" id="A0A6H5GCJ8"/>
<reference evidence="7 8" key="1">
    <citation type="submission" date="2020-02" db="EMBL/GenBank/DDBJ databases">
        <authorList>
            <person name="Ferguson B K."/>
        </authorList>
    </citation>
    <scope>NUCLEOTIDE SEQUENCE [LARGE SCALE GENOMIC DNA]</scope>
</reference>
<evidence type="ECO:0000256" key="4">
    <source>
        <dbReference type="ARBA" id="ARBA00022825"/>
    </source>
</evidence>
<dbReference type="Proteomes" id="UP000479000">
    <property type="component" value="Unassembled WGS sequence"/>
</dbReference>
<evidence type="ECO:0000313" key="8">
    <source>
        <dbReference type="Proteomes" id="UP000479000"/>
    </source>
</evidence>
<keyword evidence="5" id="KW-1015">Disulfide bond</keyword>
<feature type="domain" description="Peptidase S1" evidence="6">
    <location>
        <begin position="89"/>
        <end position="346"/>
    </location>
</feature>
<dbReference type="PRINTS" id="PR00722">
    <property type="entry name" value="CHYMOTRYPSIN"/>
</dbReference>
<evidence type="ECO:0000256" key="2">
    <source>
        <dbReference type="ARBA" id="ARBA00022670"/>
    </source>
</evidence>
<organism evidence="7 8">
    <name type="scientific">Nesidiocoris tenuis</name>
    <dbReference type="NCBI Taxonomy" id="355587"/>
    <lineage>
        <taxon>Eukaryota</taxon>
        <taxon>Metazoa</taxon>
        <taxon>Ecdysozoa</taxon>
        <taxon>Arthropoda</taxon>
        <taxon>Hexapoda</taxon>
        <taxon>Insecta</taxon>
        <taxon>Pterygota</taxon>
        <taxon>Neoptera</taxon>
        <taxon>Paraneoptera</taxon>
        <taxon>Hemiptera</taxon>
        <taxon>Heteroptera</taxon>
        <taxon>Panheteroptera</taxon>
        <taxon>Cimicomorpha</taxon>
        <taxon>Miridae</taxon>
        <taxon>Dicyphina</taxon>
        <taxon>Nesidiocoris</taxon>
    </lineage>
</organism>
<dbReference type="InterPro" id="IPR043504">
    <property type="entry name" value="Peptidase_S1_PA_chymotrypsin"/>
</dbReference>
<keyword evidence="3" id="KW-0378">Hydrolase</keyword>